<organism evidence="1">
    <name type="scientific">Photinus pyralis</name>
    <name type="common">Common eastern firefly</name>
    <name type="synonym">Lampyris pyralis</name>
    <dbReference type="NCBI Taxonomy" id="7054"/>
    <lineage>
        <taxon>Eukaryota</taxon>
        <taxon>Metazoa</taxon>
        <taxon>Ecdysozoa</taxon>
        <taxon>Arthropoda</taxon>
        <taxon>Hexapoda</taxon>
        <taxon>Insecta</taxon>
        <taxon>Pterygota</taxon>
        <taxon>Neoptera</taxon>
        <taxon>Endopterygota</taxon>
        <taxon>Coleoptera</taxon>
        <taxon>Polyphaga</taxon>
        <taxon>Elateriformia</taxon>
        <taxon>Elateroidea</taxon>
        <taxon>Lampyridae</taxon>
        <taxon>Lampyrinae</taxon>
        <taxon>Photinus</taxon>
    </lineage>
</organism>
<name>A0A1Y1K2B0_PHOPY</name>
<accession>A0A1Y1K2B0</accession>
<sequence length="124" mass="14236">MADNDHSDRRFPATKPCCSHTAKRTVIKIAHFTLLRGSKNVCKETKIDSPKSLYDTKKHKGLSQYVYKHVTGGRVFPYWPIHLLPQARRNTAKTTKTRRIAPHMTFINATNDANDFAQKSLLRE</sequence>
<dbReference type="AlphaFoldDB" id="A0A1Y1K2B0"/>
<proteinExistence type="predicted"/>
<reference evidence="1" key="1">
    <citation type="journal article" date="2016" name="Sci. Rep.">
        <title>Molecular characterization of firefly nuptial gifts: a multi-omics approach sheds light on postcopulatory sexual selection.</title>
        <authorList>
            <person name="Al-Wathiqui N."/>
            <person name="Fallon T.R."/>
            <person name="South A."/>
            <person name="Weng J.K."/>
            <person name="Lewis S.M."/>
        </authorList>
    </citation>
    <scope>NUCLEOTIDE SEQUENCE</scope>
</reference>
<evidence type="ECO:0000313" key="1">
    <source>
        <dbReference type="EMBL" id="JAV54210.1"/>
    </source>
</evidence>
<dbReference type="EMBL" id="GEZM01097427">
    <property type="protein sequence ID" value="JAV54210.1"/>
    <property type="molecule type" value="Transcribed_RNA"/>
</dbReference>
<protein>
    <submittedName>
        <fullName evidence="1">Uncharacterized protein</fullName>
    </submittedName>
</protein>